<keyword evidence="2" id="KW-1185">Reference proteome</keyword>
<name>A0ACB7RK16_HYAAI</name>
<reference evidence="1" key="1">
    <citation type="submission" date="2020-05" db="EMBL/GenBank/DDBJ databases">
        <title>Large-scale comparative analyses of tick genomes elucidate their genetic diversity and vector capacities.</title>
        <authorList>
            <person name="Jia N."/>
            <person name="Wang J."/>
            <person name="Shi W."/>
            <person name="Du L."/>
            <person name="Sun Y."/>
            <person name="Zhan W."/>
            <person name="Jiang J."/>
            <person name="Wang Q."/>
            <person name="Zhang B."/>
            <person name="Ji P."/>
            <person name="Sakyi L.B."/>
            <person name="Cui X."/>
            <person name="Yuan T."/>
            <person name="Jiang B."/>
            <person name="Yang W."/>
            <person name="Lam T.T.-Y."/>
            <person name="Chang Q."/>
            <person name="Ding S."/>
            <person name="Wang X."/>
            <person name="Zhu J."/>
            <person name="Ruan X."/>
            <person name="Zhao L."/>
            <person name="Wei J."/>
            <person name="Que T."/>
            <person name="Du C."/>
            <person name="Cheng J."/>
            <person name="Dai P."/>
            <person name="Han X."/>
            <person name="Huang E."/>
            <person name="Gao Y."/>
            <person name="Liu J."/>
            <person name="Shao H."/>
            <person name="Ye R."/>
            <person name="Li L."/>
            <person name="Wei W."/>
            <person name="Wang X."/>
            <person name="Wang C."/>
            <person name="Yang T."/>
            <person name="Huo Q."/>
            <person name="Li W."/>
            <person name="Guo W."/>
            <person name="Chen H."/>
            <person name="Zhou L."/>
            <person name="Ni X."/>
            <person name="Tian J."/>
            <person name="Zhou Y."/>
            <person name="Sheng Y."/>
            <person name="Liu T."/>
            <person name="Pan Y."/>
            <person name="Xia L."/>
            <person name="Li J."/>
            <person name="Zhao F."/>
            <person name="Cao W."/>
        </authorList>
    </citation>
    <scope>NUCLEOTIDE SEQUENCE</scope>
    <source>
        <strain evidence="1">Hyas-2018</strain>
    </source>
</reference>
<evidence type="ECO:0000313" key="1">
    <source>
        <dbReference type="EMBL" id="KAH6922795.1"/>
    </source>
</evidence>
<organism evidence="1 2">
    <name type="scientific">Hyalomma asiaticum</name>
    <name type="common">Tick</name>
    <dbReference type="NCBI Taxonomy" id="266040"/>
    <lineage>
        <taxon>Eukaryota</taxon>
        <taxon>Metazoa</taxon>
        <taxon>Ecdysozoa</taxon>
        <taxon>Arthropoda</taxon>
        <taxon>Chelicerata</taxon>
        <taxon>Arachnida</taxon>
        <taxon>Acari</taxon>
        <taxon>Parasitiformes</taxon>
        <taxon>Ixodida</taxon>
        <taxon>Ixodoidea</taxon>
        <taxon>Ixodidae</taxon>
        <taxon>Hyalomminae</taxon>
        <taxon>Hyalomma</taxon>
    </lineage>
</organism>
<gene>
    <name evidence="1" type="ORF">HPB50_019086</name>
</gene>
<dbReference type="Proteomes" id="UP000821845">
    <property type="component" value="Chromosome 9"/>
</dbReference>
<protein>
    <submittedName>
        <fullName evidence="1">Uncharacterized protein</fullName>
    </submittedName>
</protein>
<sequence>MAALCSAFSFAFPSGVERVARASLLLARCVRFLNVPRCRYDDAGVLWWRRLPSGRPNGSPRLPSDSGEGQPGNEARERTGETQQQRKRTRQRQGSFAAHAARRGDWKATLHRQAPWIRILRKLKDIEAVRRRTLREVRTAVSTTSEKRVYQPTVLPALLAPKPRGASRRSRVWRSEKRCNSLALARVPVCESVCRSGASTRCHGHGRRTALPPDGRSFTSRAVFTQSRSRSRPSIPAYSATSATACVTRSHLASRLSRKRIDARRSKAKRRPARHVPRYLLRDPSRLDRAWSRYAP</sequence>
<proteinExistence type="predicted"/>
<accession>A0ACB7RK16</accession>
<evidence type="ECO:0000313" key="2">
    <source>
        <dbReference type="Proteomes" id="UP000821845"/>
    </source>
</evidence>
<comment type="caution">
    <text evidence="1">The sequence shown here is derived from an EMBL/GenBank/DDBJ whole genome shotgun (WGS) entry which is preliminary data.</text>
</comment>
<dbReference type="EMBL" id="CM023489">
    <property type="protein sequence ID" value="KAH6922795.1"/>
    <property type="molecule type" value="Genomic_DNA"/>
</dbReference>